<sequence length="133" mass="15414">MSRNSGFLEVSASPFEIYESNDLDWETPKSSHHQVKRSCSRMEKRDVKIKSWSQLFLTNYSNQLSGQSIKTPMTGKLGSNEPLAPMKHRRSINKSELKPKKINFQGSRGLRVRDRRFILPFDLKNQQESNGEK</sequence>
<organism evidence="1">
    <name type="scientific">Fopius arisanus</name>
    <dbReference type="NCBI Taxonomy" id="64838"/>
    <lineage>
        <taxon>Eukaryota</taxon>
        <taxon>Metazoa</taxon>
        <taxon>Ecdysozoa</taxon>
        <taxon>Arthropoda</taxon>
        <taxon>Hexapoda</taxon>
        <taxon>Insecta</taxon>
        <taxon>Pterygota</taxon>
        <taxon>Neoptera</taxon>
        <taxon>Endopterygota</taxon>
        <taxon>Hymenoptera</taxon>
        <taxon>Apocrita</taxon>
        <taxon>Ichneumonoidea</taxon>
        <taxon>Braconidae</taxon>
        <taxon>Opiinae</taxon>
        <taxon>Fopius</taxon>
    </lineage>
</organism>
<gene>
    <name evidence="1" type="primary">HAL5</name>
    <name evidence="1" type="ORF">g.8698</name>
</gene>
<accession>A0A0C9QXJ5</accession>
<dbReference type="AlphaFoldDB" id="A0A0C9QXJ5"/>
<reference evidence="1" key="1">
    <citation type="submission" date="2015-01" db="EMBL/GenBank/DDBJ databases">
        <title>Transcriptome Assembly of Fopius arisanus.</title>
        <authorList>
            <person name="Geib S."/>
        </authorList>
    </citation>
    <scope>NUCLEOTIDE SEQUENCE</scope>
</reference>
<proteinExistence type="predicted"/>
<dbReference type="EMBL" id="GBYB01000400">
    <property type="protein sequence ID" value="JAG70167.1"/>
    <property type="molecule type" value="Transcribed_RNA"/>
</dbReference>
<protein>
    <submittedName>
        <fullName evidence="1">HAL5 protein</fullName>
    </submittedName>
</protein>
<evidence type="ECO:0000313" key="1">
    <source>
        <dbReference type="EMBL" id="JAG70167.1"/>
    </source>
</evidence>
<name>A0A0C9QXJ5_9HYME</name>